<dbReference type="InterPro" id="IPR051344">
    <property type="entry name" value="Vgb"/>
</dbReference>
<name>A0ABV4WM81_9CYAN</name>
<keyword evidence="2" id="KW-1185">Reference proteome</keyword>
<evidence type="ECO:0000313" key="2">
    <source>
        <dbReference type="Proteomes" id="UP001576780"/>
    </source>
</evidence>
<dbReference type="InterPro" id="IPR015943">
    <property type="entry name" value="WD40/YVTN_repeat-like_dom_sf"/>
</dbReference>
<reference evidence="1 2" key="1">
    <citation type="submission" date="2024-09" db="EMBL/GenBank/DDBJ databases">
        <title>Floridaenema gen nov. (Aerosakkonemataceae, Aerosakkonematales ord. nov., Cyanobacteria) from benthic tropical and subtropical fresh waters, with the description of four new species.</title>
        <authorList>
            <person name="Moretto J.A."/>
            <person name="Berthold D.E."/>
            <person name="Lefler F.W."/>
            <person name="Huang I.-S."/>
            <person name="Laughinghouse H. IV."/>
        </authorList>
    </citation>
    <scope>NUCLEOTIDE SEQUENCE [LARGE SCALE GENOMIC DNA]</scope>
    <source>
        <strain evidence="1 2">BLCC-F167</strain>
    </source>
</reference>
<sequence>MLADNQLYNETYYLDNNLDLSVALSNGVISSGLAHFNGIGKFENRSPSAFFDSEFYLQTYADVAAAVQSRRITAFDHFILSGQFEGRNPNSAFNTARYLQQNPDVASVVRRGDITAFEHFVENGIAEGRSPANIFNQPEPEKWAFSLPNYTIQHQGINNLNINVAYTFKEGTTYSQYPDFVPIYQSVDRFLTNYPNETDFWEIINKNLTQKLLDENPVMQSVTVDIDVLPSISLPYQRSSTVTRDRQGKLEEKWDFQIPQYTIQHQGLNTLNLDVSYTFKPGISNREYPDFVPIYNRINNFLINYPNETDFWEILNKNLTQQILSENPEFADFKVNLEVLPTNNLPYTRSSTVTRTQPQSLNVPETFLVGNTRGNNVVRFDAKTGNFLGEFITAGSGGLFAPDNIIVGPDGNNDGISDLYITSGDKPATSTEQGASGILRFDGRTGAFIDRFVTDNPNTPNIDETGGLLRPYGSAFGPDGKLYVSSFLTDQILRYDGTTGQFIDVFARGNQQAGGLNGPNGIIFSPDGFLYVTTQGSVAINGQPDFSAGLPSQVLRYDIKTGESRVFASPEATPNGNGFVSLLGLAFGPNDGFLYVSDFANDIRKYNAQTGQLLNIFSTNYTGTNATNNFTGGLTFAEDGNLYTVGFDYRQGANNIGAILGVDPVTGAKIPAPNNPNSNTFVPPNSNLNRPVGILSYIPTTTGDLREEWSFKFQNYPIQHQGLNNLNIDVDYVYKKGIKNNEYPDFVPIYQGVDQYLKNYPNESDFWEILNKNVTQKVLAENSAIDAIIINWNVLPSVALPYDRSSIVTRNRQGLLEEKWNFKIPNYPIVHQGLNTLNLDVNYTFKQGITNAEYPDFVPIYKRVDQVLRNYPDENQFWEILNRNLTSLVLDENPVLADATIQVAVLPTERLPYNRASLVTRSQF</sequence>
<proteinExistence type="predicted"/>
<dbReference type="SUPFAM" id="SSF63825">
    <property type="entry name" value="YWTD domain"/>
    <property type="match status" value="1"/>
</dbReference>
<gene>
    <name evidence="1" type="ORF">ACE1CA_16630</name>
</gene>
<protein>
    <submittedName>
        <fullName evidence="1">Uncharacterized protein</fullName>
    </submittedName>
</protein>
<dbReference type="Gene3D" id="2.130.10.10">
    <property type="entry name" value="YVTN repeat-like/Quinoprotein amine dehydrogenase"/>
    <property type="match status" value="1"/>
</dbReference>
<dbReference type="PANTHER" id="PTHR40274:SF4">
    <property type="entry name" value="BLL1406 PROTEIN"/>
    <property type="match status" value="1"/>
</dbReference>
<accession>A0ABV4WM81</accession>
<evidence type="ECO:0000313" key="1">
    <source>
        <dbReference type="EMBL" id="MFB2836160.1"/>
    </source>
</evidence>
<dbReference type="RefSeq" id="WP_413278552.1">
    <property type="nucleotide sequence ID" value="NZ_JBHFNT010000140.1"/>
</dbReference>
<organism evidence="1 2">
    <name type="scientific">Floridaenema evergladense BLCC-F167</name>
    <dbReference type="NCBI Taxonomy" id="3153639"/>
    <lineage>
        <taxon>Bacteria</taxon>
        <taxon>Bacillati</taxon>
        <taxon>Cyanobacteriota</taxon>
        <taxon>Cyanophyceae</taxon>
        <taxon>Oscillatoriophycideae</taxon>
        <taxon>Aerosakkonematales</taxon>
        <taxon>Aerosakkonemataceae</taxon>
        <taxon>Floridanema</taxon>
        <taxon>Floridanema evergladense</taxon>
    </lineage>
</organism>
<comment type="caution">
    <text evidence="1">The sequence shown here is derived from an EMBL/GenBank/DDBJ whole genome shotgun (WGS) entry which is preliminary data.</text>
</comment>
<dbReference type="Proteomes" id="UP001576780">
    <property type="component" value="Unassembled WGS sequence"/>
</dbReference>
<dbReference type="PANTHER" id="PTHR40274">
    <property type="entry name" value="VIRGINIAMYCIN B LYASE"/>
    <property type="match status" value="1"/>
</dbReference>
<dbReference type="EMBL" id="JBHFNT010000140">
    <property type="protein sequence ID" value="MFB2836160.1"/>
    <property type="molecule type" value="Genomic_DNA"/>
</dbReference>